<feature type="compositionally biased region" description="Basic and acidic residues" evidence="1">
    <location>
        <begin position="59"/>
        <end position="73"/>
    </location>
</feature>
<protein>
    <submittedName>
        <fullName evidence="2">TonB C-terminal domain-containing protein</fullName>
    </submittedName>
</protein>
<dbReference type="EMBL" id="CP133270">
    <property type="protein sequence ID" value="WVX66398.1"/>
    <property type="molecule type" value="Genomic_DNA"/>
</dbReference>
<evidence type="ECO:0000256" key="1">
    <source>
        <dbReference type="SAM" id="MobiDB-lite"/>
    </source>
</evidence>
<dbReference type="RefSeq" id="WP_331255272.1">
    <property type="nucleotide sequence ID" value="NZ_CP133270.1"/>
</dbReference>
<dbReference type="SUPFAM" id="SSF74653">
    <property type="entry name" value="TolA/TonB C-terminal domain"/>
    <property type="match status" value="1"/>
</dbReference>
<feature type="compositionally biased region" description="Basic and acidic residues" evidence="1">
    <location>
        <begin position="112"/>
        <end position="132"/>
    </location>
</feature>
<dbReference type="Gene3D" id="3.30.1150.10">
    <property type="match status" value="1"/>
</dbReference>
<evidence type="ECO:0000313" key="2">
    <source>
        <dbReference type="EMBL" id="WVX66398.1"/>
    </source>
</evidence>
<evidence type="ECO:0000313" key="3">
    <source>
        <dbReference type="Proteomes" id="UP001330434"/>
    </source>
</evidence>
<name>A0ABZ2C204_9PROT</name>
<keyword evidence="3" id="KW-1185">Reference proteome</keyword>
<gene>
    <name evidence="2" type="ORF">Bealeia1_00575</name>
</gene>
<feature type="region of interest" description="Disordered" evidence="1">
    <location>
        <begin position="53"/>
        <end position="175"/>
    </location>
</feature>
<feature type="compositionally biased region" description="Basic and acidic residues" evidence="1">
    <location>
        <begin position="80"/>
        <end position="104"/>
    </location>
</feature>
<proteinExistence type="predicted"/>
<reference evidence="2 3" key="1">
    <citation type="journal article" date="2024" name="Environ. Microbiol.">
        <title>Novel evolutionary insights on the interactions of the Holosporales (Alphaproteobacteria) with eukaryotic hosts from comparative genomics.</title>
        <authorList>
            <person name="Giovannini M."/>
            <person name="Petroni G."/>
            <person name="Castelli M."/>
        </authorList>
    </citation>
    <scope>NUCLEOTIDE SEQUENCE [LARGE SCALE GENOMIC DNA]</scope>
    <source>
        <strain evidence="2 3">US_Bl 15I1</strain>
    </source>
</reference>
<sequence>MDMRKSALFSGLAHLLVIILMLVGLPKLFQKDLLPPAPIPIEVVNIADITQAKAHKVKPKDSGPKPVEEEKPKPKPQPPKPEEKVDEKKPDPEPEPKPEPKPEPIEDVLAEVIEKVEEKPKPKDEKKKDKPKKDKKKDKPKKDFMALLNNLEDLDSSETSPAQKDVDEAATEDQAAENIGEILSVTEMDLIRRQMRECWNVPSGTKGVEGMVVVINIEMNPDATVRSAKLEDAGRYSSDPHFRAVADSALRAAKNPHCNPLKLPLDRYNDWKSFTFRFDPKDMFQ</sequence>
<dbReference type="Proteomes" id="UP001330434">
    <property type="component" value="Chromosome"/>
</dbReference>
<accession>A0ABZ2C204</accession>
<organism evidence="2 3">
    <name type="scientific">Candidatus Bealeia paramacronuclearis</name>
    <dbReference type="NCBI Taxonomy" id="1921001"/>
    <lineage>
        <taxon>Bacteria</taxon>
        <taxon>Pseudomonadati</taxon>
        <taxon>Pseudomonadota</taxon>
        <taxon>Alphaproteobacteria</taxon>
        <taxon>Holosporales</taxon>
        <taxon>Holosporaceae</taxon>
        <taxon>Candidatus Bealeia</taxon>
    </lineage>
</organism>